<accession>A0AC34QVM7</accession>
<dbReference type="WBParaSite" id="JU765_v2.g19743.t1">
    <property type="protein sequence ID" value="JU765_v2.g19743.t1"/>
    <property type="gene ID" value="JU765_v2.g19743"/>
</dbReference>
<proteinExistence type="predicted"/>
<evidence type="ECO:0000313" key="1">
    <source>
        <dbReference type="Proteomes" id="UP000887576"/>
    </source>
</evidence>
<protein>
    <submittedName>
        <fullName evidence="2">Transposase</fullName>
    </submittedName>
</protein>
<sequence>MSQNEERTSNDTQETAEQKKTQLNDKKRMLEQEERALRSILLQLRSQQRNLIIEGEKLKSIWAYRSKKASGEIEADDNSNQDSTDLSIP</sequence>
<dbReference type="Proteomes" id="UP000887576">
    <property type="component" value="Unplaced"/>
</dbReference>
<name>A0AC34QVM7_9BILA</name>
<evidence type="ECO:0000313" key="2">
    <source>
        <dbReference type="WBParaSite" id="JU765_v2.g19743.t1"/>
    </source>
</evidence>
<reference evidence="2" key="1">
    <citation type="submission" date="2022-11" db="UniProtKB">
        <authorList>
            <consortium name="WormBaseParasite"/>
        </authorList>
    </citation>
    <scope>IDENTIFICATION</scope>
</reference>
<organism evidence="1 2">
    <name type="scientific">Panagrolaimus sp. JU765</name>
    <dbReference type="NCBI Taxonomy" id="591449"/>
    <lineage>
        <taxon>Eukaryota</taxon>
        <taxon>Metazoa</taxon>
        <taxon>Ecdysozoa</taxon>
        <taxon>Nematoda</taxon>
        <taxon>Chromadorea</taxon>
        <taxon>Rhabditida</taxon>
        <taxon>Tylenchina</taxon>
        <taxon>Panagrolaimomorpha</taxon>
        <taxon>Panagrolaimoidea</taxon>
        <taxon>Panagrolaimidae</taxon>
        <taxon>Panagrolaimus</taxon>
    </lineage>
</organism>